<accession>A0A3B0W159</accession>
<proteinExistence type="predicted"/>
<sequence length="33" mass="3802">MDIKEAFHLAKGAYDPKAPMEGDWKHLTDEELD</sequence>
<protein>
    <submittedName>
        <fullName evidence="1">Uncharacterized protein</fullName>
    </submittedName>
</protein>
<name>A0A3B0W159_9ZZZZ</name>
<organism evidence="1">
    <name type="scientific">hydrothermal vent metagenome</name>
    <dbReference type="NCBI Taxonomy" id="652676"/>
    <lineage>
        <taxon>unclassified sequences</taxon>
        <taxon>metagenomes</taxon>
        <taxon>ecological metagenomes</taxon>
    </lineage>
</organism>
<feature type="non-terminal residue" evidence="1">
    <location>
        <position position="33"/>
    </location>
</feature>
<gene>
    <name evidence="1" type="ORF">MNBD_GAMMA04-1066</name>
</gene>
<reference evidence="1" key="1">
    <citation type="submission" date="2018-06" db="EMBL/GenBank/DDBJ databases">
        <authorList>
            <person name="Zhirakovskaya E."/>
        </authorList>
    </citation>
    <scope>NUCLEOTIDE SEQUENCE</scope>
</reference>
<dbReference type="EMBL" id="UOFB01000315">
    <property type="protein sequence ID" value="VAW49021.1"/>
    <property type="molecule type" value="Genomic_DNA"/>
</dbReference>
<dbReference type="AlphaFoldDB" id="A0A3B0W159"/>
<evidence type="ECO:0000313" key="1">
    <source>
        <dbReference type="EMBL" id="VAW49021.1"/>
    </source>
</evidence>